<feature type="compositionally biased region" description="Polar residues" evidence="1">
    <location>
        <begin position="263"/>
        <end position="282"/>
    </location>
</feature>
<feature type="region of interest" description="Disordered" evidence="1">
    <location>
        <begin position="206"/>
        <end position="334"/>
    </location>
</feature>
<feature type="compositionally biased region" description="Basic residues" evidence="1">
    <location>
        <begin position="208"/>
        <end position="226"/>
    </location>
</feature>
<proteinExistence type="predicted"/>
<name>A0ABM7NT58_9VIRU</name>
<sequence length="334" mass="39258">METTNNNIKVAENNANNVSNVDTTEKSNDSVKINKQSETVYEDEPVTKVVTSDSTYSAEAGAARLAKLPKQICDEIKKLGYDIAFKKFIEELVDDVRSNRSSGDNIDSFENMWYRMALTICNSFYYRNFGRRYGARQEADDALISNELREYICQTPVLDVIQTFIDLTQQDGNLNNKQNQDEQFIRYHRFLYRSFVTLYHQCNGTWKPQKHNNNRKRQGSKTKRFNSKSQRSTFIKPRYNSNDHEMSDNKMSDNKVSGFKPRYNQNTNRTTNKSRGSFSRYQNGKKVYYNTQPINDDYEEEKHEIKRTYKPVTKGSYQRSQPFDDRNPKSRNYN</sequence>
<dbReference type="EMBL" id="AP024483">
    <property type="protein sequence ID" value="BCS83364.1"/>
    <property type="molecule type" value="Genomic_DNA"/>
</dbReference>
<reference evidence="2 3" key="1">
    <citation type="submission" date="2021-02" db="EMBL/GenBank/DDBJ databases">
        <title>Cotonvirus japonicus, which uses Golgi apparatus of host cells for its virion factory, phylogenetically links tailed tupanvirus and icosahedral mimivirus.</title>
        <authorList>
            <person name="Takahashi H."/>
            <person name="Fukaya S."/>
            <person name="Song C."/>
            <person name="Murata K."/>
            <person name="Takemura M."/>
        </authorList>
    </citation>
    <scope>NUCLEOTIDE SEQUENCE [LARGE SCALE GENOMIC DNA]</scope>
</reference>
<evidence type="ECO:0000313" key="2">
    <source>
        <dbReference type="EMBL" id="BCS83364.1"/>
    </source>
</evidence>
<evidence type="ECO:0000313" key="3">
    <source>
        <dbReference type="Proteomes" id="UP001321479"/>
    </source>
</evidence>
<organism evidence="2 3">
    <name type="scientific">Cotonvirus japonicus</name>
    <dbReference type="NCBI Taxonomy" id="2811091"/>
    <lineage>
        <taxon>Viruses</taxon>
        <taxon>Varidnaviria</taxon>
        <taxon>Bamfordvirae</taxon>
        <taxon>Nucleocytoviricota</taxon>
        <taxon>Megaviricetes</taxon>
        <taxon>Imitervirales</taxon>
        <taxon>Mimiviridae</taxon>
        <taxon>Megamimivirinae</taxon>
        <taxon>Cotonvirus</taxon>
        <taxon>Cotonvirus japonicum</taxon>
    </lineage>
</organism>
<protein>
    <submittedName>
        <fullName evidence="2">Uncharacterized protein</fullName>
    </submittedName>
</protein>
<accession>A0ABM7NT58</accession>
<dbReference type="GeneID" id="80558569"/>
<dbReference type="RefSeq" id="YP_010841972.1">
    <property type="nucleotide sequence ID" value="NC_079139.1"/>
</dbReference>
<evidence type="ECO:0000256" key="1">
    <source>
        <dbReference type="SAM" id="MobiDB-lite"/>
    </source>
</evidence>
<feature type="compositionally biased region" description="Basic and acidic residues" evidence="1">
    <location>
        <begin position="241"/>
        <end position="253"/>
    </location>
</feature>
<dbReference type="Proteomes" id="UP001321479">
    <property type="component" value="Segment"/>
</dbReference>
<keyword evidence="3" id="KW-1185">Reference proteome</keyword>